<protein>
    <submittedName>
        <fullName evidence="3">Transposase DDE domain protein</fullName>
    </submittedName>
</protein>
<feature type="region of interest" description="Disordered" evidence="1">
    <location>
        <begin position="33"/>
        <end position="54"/>
    </location>
</feature>
<comment type="caution">
    <text evidence="3">The sequence shown here is derived from an EMBL/GenBank/DDBJ whole genome shotgun (WGS) entry which is preliminary data.</text>
</comment>
<dbReference type="NCBIfam" id="NF033580">
    <property type="entry name" value="transpos_IS5_3"/>
    <property type="match status" value="1"/>
</dbReference>
<sequence>MNRGVFENLVHDLRATLRLLNGRETQPSAAIYDGRTLQSSPESGERAGYDGAKKRKGSKVHMAVDTLGHLLALLVTPADEQERAQVAELSKAVQTVTNEHVEIAFVDQGYTDPEAEKAAAHEGISLCVVKLEEAKKGFVLLPRRWVVERSFGWMARFRRLTRDYERLADTLKGFHWLAFSILLFPKVIQALRLAS</sequence>
<dbReference type="Pfam" id="PF01609">
    <property type="entry name" value="DDE_Tnp_1"/>
    <property type="match status" value="1"/>
</dbReference>
<feature type="compositionally biased region" description="Basic and acidic residues" evidence="1">
    <location>
        <begin position="43"/>
        <end position="52"/>
    </location>
</feature>
<dbReference type="GO" id="GO:0006313">
    <property type="term" value="P:DNA transposition"/>
    <property type="evidence" value="ECO:0007669"/>
    <property type="project" value="InterPro"/>
</dbReference>
<feature type="domain" description="Transposase IS4-like" evidence="2">
    <location>
        <begin position="26"/>
        <end position="183"/>
    </location>
</feature>
<reference evidence="3 4" key="1">
    <citation type="submission" date="2018-08" db="EMBL/GenBank/DDBJ databases">
        <title>Meiothermus granaticius genome AF-68 sequencing project.</title>
        <authorList>
            <person name="Da Costa M.S."/>
            <person name="Albuquerque L."/>
            <person name="Raposo P."/>
            <person name="Froufe H.J.C."/>
            <person name="Barroso C.S."/>
            <person name="Egas C."/>
        </authorList>
    </citation>
    <scope>NUCLEOTIDE SEQUENCE [LARGE SCALE GENOMIC DNA]</scope>
    <source>
        <strain evidence="3 4">AF-68</strain>
    </source>
</reference>
<dbReference type="InterPro" id="IPR002559">
    <property type="entry name" value="Transposase_11"/>
</dbReference>
<evidence type="ECO:0000313" key="4">
    <source>
        <dbReference type="Proteomes" id="UP000266178"/>
    </source>
</evidence>
<dbReference type="Proteomes" id="UP000266178">
    <property type="component" value="Unassembled WGS sequence"/>
</dbReference>
<evidence type="ECO:0000313" key="3">
    <source>
        <dbReference type="EMBL" id="RIH93551.1"/>
    </source>
</evidence>
<evidence type="ECO:0000259" key="2">
    <source>
        <dbReference type="Pfam" id="PF01609"/>
    </source>
</evidence>
<dbReference type="EMBL" id="QWLB01000005">
    <property type="protein sequence ID" value="RIH93551.1"/>
    <property type="molecule type" value="Genomic_DNA"/>
</dbReference>
<dbReference type="GO" id="GO:0003677">
    <property type="term" value="F:DNA binding"/>
    <property type="evidence" value="ECO:0007669"/>
    <property type="project" value="InterPro"/>
</dbReference>
<keyword evidence="4" id="KW-1185">Reference proteome</keyword>
<organism evidence="3 4">
    <name type="scientific">Meiothermus granaticius NBRC 107808</name>
    <dbReference type="NCBI Taxonomy" id="1227551"/>
    <lineage>
        <taxon>Bacteria</taxon>
        <taxon>Thermotogati</taxon>
        <taxon>Deinococcota</taxon>
        <taxon>Deinococci</taxon>
        <taxon>Thermales</taxon>
        <taxon>Thermaceae</taxon>
        <taxon>Meiothermus</taxon>
    </lineage>
</organism>
<proteinExistence type="predicted"/>
<dbReference type="GO" id="GO:0004803">
    <property type="term" value="F:transposase activity"/>
    <property type="evidence" value="ECO:0007669"/>
    <property type="project" value="InterPro"/>
</dbReference>
<dbReference type="PANTHER" id="PTHR30007">
    <property type="entry name" value="PHP DOMAIN PROTEIN"/>
    <property type="match status" value="1"/>
</dbReference>
<dbReference type="AlphaFoldDB" id="A0A399FEU6"/>
<name>A0A399FEU6_9DEIN</name>
<gene>
    <name evidence="3" type="ORF">Mgrana_00605</name>
</gene>
<accession>A0A399FEU6</accession>
<dbReference type="PANTHER" id="PTHR30007:SF0">
    <property type="entry name" value="TRANSPOSASE"/>
    <property type="match status" value="1"/>
</dbReference>
<evidence type="ECO:0000256" key="1">
    <source>
        <dbReference type="SAM" id="MobiDB-lite"/>
    </source>
</evidence>